<comment type="catalytic activity">
    <reaction evidence="1">
        <text>RNA(n) + a ribonucleoside 5'-triphosphate = RNA(n+1) + diphosphate</text>
        <dbReference type="Rhea" id="RHEA:21248"/>
        <dbReference type="Rhea" id="RHEA-COMP:14527"/>
        <dbReference type="Rhea" id="RHEA-COMP:17342"/>
        <dbReference type="ChEBI" id="CHEBI:33019"/>
        <dbReference type="ChEBI" id="CHEBI:61557"/>
        <dbReference type="ChEBI" id="CHEBI:140395"/>
        <dbReference type="EC" id="2.7.7.48"/>
    </reaction>
</comment>
<keyword evidence="4" id="KW-1185">Reference proteome</keyword>
<keyword evidence="1" id="KW-0694">RNA-binding</keyword>
<dbReference type="AlphaFoldDB" id="A0A392TKX3"/>
<dbReference type="InterPro" id="IPR007855">
    <property type="entry name" value="RDRP"/>
</dbReference>
<feature type="non-terminal residue" evidence="3">
    <location>
        <position position="66"/>
    </location>
</feature>
<evidence type="ECO:0000259" key="2">
    <source>
        <dbReference type="Pfam" id="PF05183"/>
    </source>
</evidence>
<comment type="similarity">
    <text evidence="1">Belongs to the RdRP family.</text>
</comment>
<dbReference type="GO" id="GO:0003723">
    <property type="term" value="F:RNA binding"/>
    <property type="evidence" value="ECO:0007669"/>
    <property type="project" value="UniProtKB-KW"/>
</dbReference>
<keyword evidence="1 3" id="KW-0696">RNA-directed RNA polymerase</keyword>
<accession>A0A392TKX3</accession>
<feature type="domain" description="RDRP core" evidence="2">
    <location>
        <begin position="1"/>
        <end position="65"/>
    </location>
</feature>
<keyword evidence="1" id="KW-0548">Nucleotidyltransferase</keyword>
<evidence type="ECO:0000256" key="1">
    <source>
        <dbReference type="RuleBase" id="RU363098"/>
    </source>
</evidence>
<dbReference type="EC" id="2.7.7.48" evidence="1"/>
<evidence type="ECO:0000313" key="4">
    <source>
        <dbReference type="Proteomes" id="UP000265520"/>
    </source>
</evidence>
<dbReference type="PANTHER" id="PTHR23079">
    <property type="entry name" value="RNA-DEPENDENT RNA POLYMERASE"/>
    <property type="match status" value="1"/>
</dbReference>
<keyword evidence="1" id="KW-0808">Transferase</keyword>
<sequence length="66" mass="7417">MHKFDSGDTKLDVLTCSKLQPCYLNRQLITLLSTLGVKDGVFEKKQKEAVDQLNTMLTDSTKAQEV</sequence>
<comment type="caution">
    <text evidence="3">The sequence shown here is derived from an EMBL/GenBank/DDBJ whole genome shotgun (WGS) entry which is preliminary data.</text>
</comment>
<protein>
    <recommendedName>
        <fullName evidence="1">RNA-dependent RNA polymerase</fullName>
        <ecNumber evidence="1">2.7.7.48</ecNumber>
    </recommendedName>
</protein>
<dbReference type="PANTHER" id="PTHR23079:SF1">
    <property type="entry name" value="RNA-DEPENDENT RNA POLYMERASE 1"/>
    <property type="match status" value="1"/>
</dbReference>
<dbReference type="Proteomes" id="UP000265520">
    <property type="component" value="Unassembled WGS sequence"/>
</dbReference>
<dbReference type="GO" id="GO:0003968">
    <property type="term" value="F:RNA-directed RNA polymerase activity"/>
    <property type="evidence" value="ECO:0007669"/>
    <property type="project" value="UniProtKB-KW"/>
</dbReference>
<dbReference type="GO" id="GO:0031380">
    <property type="term" value="C:nuclear RNA-directed RNA polymerase complex"/>
    <property type="evidence" value="ECO:0007669"/>
    <property type="project" value="TreeGrafter"/>
</dbReference>
<evidence type="ECO:0000313" key="3">
    <source>
        <dbReference type="EMBL" id="MCI61801.1"/>
    </source>
</evidence>
<dbReference type="EMBL" id="LXQA010606685">
    <property type="protein sequence ID" value="MCI61801.1"/>
    <property type="molecule type" value="Genomic_DNA"/>
</dbReference>
<proteinExistence type="inferred from homology"/>
<dbReference type="Pfam" id="PF05183">
    <property type="entry name" value="RdRP"/>
    <property type="match status" value="1"/>
</dbReference>
<reference evidence="3 4" key="1">
    <citation type="journal article" date="2018" name="Front. Plant Sci.">
        <title>Red Clover (Trifolium pratense) and Zigzag Clover (T. medium) - A Picture of Genomic Similarities and Differences.</title>
        <authorList>
            <person name="Dluhosova J."/>
            <person name="Istvanek J."/>
            <person name="Nedelnik J."/>
            <person name="Repkova J."/>
        </authorList>
    </citation>
    <scope>NUCLEOTIDE SEQUENCE [LARGE SCALE GENOMIC DNA]</scope>
    <source>
        <strain evidence="4">cv. 10/8</strain>
        <tissue evidence="3">Leaf</tissue>
    </source>
</reference>
<comment type="function">
    <text evidence="1">Probably involved in the RNA silencing pathway and required for the generation of small interfering RNAs (siRNAs).</text>
</comment>
<keyword evidence="1" id="KW-0943">RNA-mediated gene silencing</keyword>
<dbReference type="GO" id="GO:0030422">
    <property type="term" value="P:siRNA processing"/>
    <property type="evidence" value="ECO:0007669"/>
    <property type="project" value="TreeGrafter"/>
</dbReference>
<organism evidence="3 4">
    <name type="scientific">Trifolium medium</name>
    <dbReference type="NCBI Taxonomy" id="97028"/>
    <lineage>
        <taxon>Eukaryota</taxon>
        <taxon>Viridiplantae</taxon>
        <taxon>Streptophyta</taxon>
        <taxon>Embryophyta</taxon>
        <taxon>Tracheophyta</taxon>
        <taxon>Spermatophyta</taxon>
        <taxon>Magnoliopsida</taxon>
        <taxon>eudicotyledons</taxon>
        <taxon>Gunneridae</taxon>
        <taxon>Pentapetalae</taxon>
        <taxon>rosids</taxon>
        <taxon>fabids</taxon>
        <taxon>Fabales</taxon>
        <taxon>Fabaceae</taxon>
        <taxon>Papilionoideae</taxon>
        <taxon>50 kb inversion clade</taxon>
        <taxon>NPAAA clade</taxon>
        <taxon>Hologalegina</taxon>
        <taxon>IRL clade</taxon>
        <taxon>Trifolieae</taxon>
        <taxon>Trifolium</taxon>
    </lineage>
</organism>
<dbReference type="InterPro" id="IPR057596">
    <property type="entry name" value="RDRP_core"/>
</dbReference>
<name>A0A392TKX3_9FABA</name>